<name>A0A1G1XW14_9BACT</name>
<reference evidence="1 2" key="1">
    <citation type="journal article" date="2016" name="Nat. Commun.">
        <title>Thousands of microbial genomes shed light on interconnected biogeochemical processes in an aquifer system.</title>
        <authorList>
            <person name="Anantharaman K."/>
            <person name="Brown C.T."/>
            <person name="Hug L.A."/>
            <person name="Sharon I."/>
            <person name="Castelle C.J."/>
            <person name="Probst A.J."/>
            <person name="Thomas B.C."/>
            <person name="Singh A."/>
            <person name="Wilkins M.J."/>
            <person name="Karaoz U."/>
            <person name="Brodie E.L."/>
            <person name="Williams K.H."/>
            <person name="Hubbard S.S."/>
            <person name="Banfield J.F."/>
        </authorList>
    </citation>
    <scope>NUCLEOTIDE SEQUENCE [LARGE SCALE GENOMIC DNA]</scope>
</reference>
<dbReference type="AlphaFoldDB" id="A0A1G1XW14"/>
<evidence type="ECO:0000313" key="2">
    <source>
        <dbReference type="Proteomes" id="UP000178930"/>
    </source>
</evidence>
<dbReference type="Proteomes" id="UP000178930">
    <property type="component" value="Unassembled WGS sequence"/>
</dbReference>
<evidence type="ECO:0000313" key="1">
    <source>
        <dbReference type="EMBL" id="OGY43770.1"/>
    </source>
</evidence>
<comment type="caution">
    <text evidence="1">The sequence shown here is derived from an EMBL/GenBank/DDBJ whole genome shotgun (WGS) entry which is preliminary data.</text>
</comment>
<organism evidence="1 2">
    <name type="scientific">Candidatus Buchananbacteria bacterium RIFCSPHIGHO2_01_FULL_39_14</name>
    <dbReference type="NCBI Taxonomy" id="1797532"/>
    <lineage>
        <taxon>Bacteria</taxon>
        <taxon>Candidatus Buchananiibacteriota</taxon>
    </lineage>
</organism>
<proteinExistence type="predicted"/>
<dbReference type="STRING" id="1797532.A2729_00790"/>
<dbReference type="EMBL" id="MHIB01000030">
    <property type="protein sequence ID" value="OGY43770.1"/>
    <property type="molecule type" value="Genomic_DNA"/>
</dbReference>
<sequence>MPLDIQLLRLYSSSAVQLPMILAVENADPVLRQPDFIRQRAALIAQRLIARILNEMLKVVQPVQFLAATQSVKPNQDGKKQHRLTDENGNPFAINEAIEAAVLQVSQAAITAAQRAKQKRPI</sequence>
<accession>A0A1G1XW14</accession>
<protein>
    <submittedName>
        <fullName evidence="1">Uncharacterized protein</fullName>
    </submittedName>
</protein>
<gene>
    <name evidence="1" type="ORF">A2729_00790</name>
</gene>